<reference evidence="1" key="2">
    <citation type="journal article" date="2016" name="Fungal Biol.">
        <title>Ochratoxin A production by Penicillium thymicola.</title>
        <authorList>
            <person name="Nguyen H.D.T."/>
            <person name="McMullin D.R."/>
            <person name="Ponomareva E."/>
            <person name="Riley R."/>
            <person name="Pomraning K.R."/>
            <person name="Baker S.E."/>
            <person name="Seifert K.A."/>
        </authorList>
    </citation>
    <scope>NUCLEOTIDE SEQUENCE</scope>
    <source>
        <strain evidence="1">DAOM 180753</strain>
    </source>
</reference>
<comment type="caution">
    <text evidence="1">The sequence shown here is derived from an EMBL/GenBank/DDBJ whole genome shotgun (WGS) entry which is preliminary data.</text>
</comment>
<dbReference type="Proteomes" id="UP001227192">
    <property type="component" value="Unassembled WGS sequence"/>
</dbReference>
<accession>A0AAI9X569</accession>
<organism evidence="1 2">
    <name type="scientific">Penicillium thymicola</name>
    <dbReference type="NCBI Taxonomy" id="293382"/>
    <lineage>
        <taxon>Eukaryota</taxon>
        <taxon>Fungi</taxon>
        <taxon>Dikarya</taxon>
        <taxon>Ascomycota</taxon>
        <taxon>Pezizomycotina</taxon>
        <taxon>Eurotiomycetes</taxon>
        <taxon>Eurotiomycetidae</taxon>
        <taxon>Eurotiales</taxon>
        <taxon>Aspergillaceae</taxon>
        <taxon>Penicillium</taxon>
    </lineage>
</organism>
<sequence>MVMVFVLSFRLARATFHGSFIAYLAQGPGFKSEPPAVPTGISREAPTECCPVSSAGKLVSSLAIELNVSGGDAYYELWLRDGVHWQNSIQIQFRFSSDLVQIQFRFNSINFKNPYNIYCRDVRLAT</sequence>
<evidence type="ECO:0000313" key="1">
    <source>
        <dbReference type="EMBL" id="KAJ9483854.1"/>
    </source>
</evidence>
<proteinExistence type="predicted"/>
<evidence type="ECO:0000313" key="2">
    <source>
        <dbReference type="Proteomes" id="UP001227192"/>
    </source>
</evidence>
<reference evidence="1" key="1">
    <citation type="submission" date="2015-06" db="EMBL/GenBank/DDBJ databases">
        <authorList>
            <person name="Nguyen H."/>
        </authorList>
    </citation>
    <scope>NUCLEOTIDE SEQUENCE</scope>
    <source>
        <strain evidence="1">DAOM 180753</strain>
    </source>
</reference>
<keyword evidence="2" id="KW-1185">Reference proteome</keyword>
<dbReference type="AlphaFoldDB" id="A0AAI9X569"/>
<name>A0AAI9X569_PENTH</name>
<gene>
    <name evidence="1" type="ORF">VN97_g9539</name>
</gene>
<dbReference type="EMBL" id="LACB01000391">
    <property type="protein sequence ID" value="KAJ9483854.1"/>
    <property type="molecule type" value="Genomic_DNA"/>
</dbReference>
<protein>
    <submittedName>
        <fullName evidence="1">Uncharacterized protein</fullName>
    </submittedName>
</protein>